<dbReference type="GO" id="GO:0042597">
    <property type="term" value="C:periplasmic space"/>
    <property type="evidence" value="ECO:0007669"/>
    <property type="project" value="TreeGrafter"/>
</dbReference>
<dbReference type="GO" id="GO:0008889">
    <property type="term" value="F:glycerophosphodiester phosphodiesterase activity"/>
    <property type="evidence" value="ECO:0007669"/>
    <property type="project" value="UniProtKB-EC"/>
</dbReference>
<dbReference type="EMBL" id="SMKZ01000001">
    <property type="protein sequence ID" value="TDE15746.1"/>
    <property type="molecule type" value="Genomic_DNA"/>
</dbReference>
<dbReference type="GO" id="GO:0006071">
    <property type="term" value="P:glycerol metabolic process"/>
    <property type="evidence" value="ECO:0007669"/>
    <property type="project" value="UniProtKB-KW"/>
</dbReference>
<keyword evidence="3" id="KW-0732">Signal</keyword>
<keyword evidence="4" id="KW-0319">Glycerol metabolism</keyword>
<evidence type="ECO:0000256" key="6">
    <source>
        <dbReference type="ARBA" id="ARBA00047512"/>
    </source>
</evidence>
<sequence>MSDTVGRSRPLVIAHRGASGYRPEHTLVAYQLAADLGADFIEPDLVLTADGVLVARHDLELSASTDVAERPEFAERRRTGIVDGRELTGWFVEDFTLAEIRTLFARERIPALRPANQTYDRLPIPTFDEIVHLAVDAGRRRGRPVGLYPELKHPTHLAERGLTIEDAFLDAVRGFRLERAGVPVQVQCREPAALRRLAARTSMPLVQKVDITGRPYDWERAGDGRRYADLLTPTGLREVSAYATALGVHKSLVVPRDPEGRLGPPGRLVADAHALGMAVHAWTFRDENSFLPADRRRGPEAAAHGDALGELSVFLAAGVDGVLADHPDTAVAARADFPSAYAT</sequence>
<comment type="catalytic activity">
    <reaction evidence="6">
        <text>a sn-glycero-3-phosphodiester + H2O = an alcohol + sn-glycerol 3-phosphate + H(+)</text>
        <dbReference type="Rhea" id="RHEA:12969"/>
        <dbReference type="ChEBI" id="CHEBI:15377"/>
        <dbReference type="ChEBI" id="CHEBI:15378"/>
        <dbReference type="ChEBI" id="CHEBI:30879"/>
        <dbReference type="ChEBI" id="CHEBI:57597"/>
        <dbReference type="ChEBI" id="CHEBI:83408"/>
        <dbReference type="EC" id="3.1.4.46"/>
    </reaction>
</comment>
<dbReference type="SUPFAM" id="SSF51695">
    <property type="entry name" value="PLC-like phosphodiesterases"/>
    <property type="match status" value="1"/>
</dbReference>
<accession>A0A4R5DN51</accession>
<evidence type="ECO:0000256" key="4">
    <source>
        <dbReference type="ARBA" id="ARBA00022798"/>
    </source>
</evidence>
<feature type="domain" description="GP-PDE" evidence="7">
    <location>
        <begin position="10"/>
        <end position="334"/>
    </location>
</feature>
<dbReference type="Pfam" id="PF03009">
    <property type="entry name" value="GDPD"/>
    <property type="match status" value="1"/>
</dbReference>
<dbReference type="InterPro" id="IPR017946">
    <property type="entry name" value="PLC-like_Pdiesterase_TIM-brl"/>
</dbReference>
<evidence type="ECO:0000256" key="1">
    <source>
        <dbReference type="ARBA" id="ARBA00007277"/>
    </source>
</evidence>
<keyword evidence="5" id="KW-0378">Hydrolase</keyword>
<proteinExistence type="inferred from homology"/>
<dbReference type="EC" id="3.1.4.46" evidence="2"/>
<evidence type="ECO:0000256" key="5">
    <source>
        <dbReference type="ARBA" id="ARBA00022801"/>
    </source>
</evidence>
<dbReference type="Proteomes" id="UP000294739">
    <property type="component" value="Unassembled WGS sequence"/>
</dbReference>
<dbReference type="InParanoid" id="A0A4R5DN51"/>
<dbReference type="RefSeq" id="WP_131889753.1">
    <property type="nucleotide sequence ID" value="NZ_SMKZ01000001.1"/>
</dbReference>
<dbReference type="Gene3D" id="3.20.20.190">
    <property type="entry name" value="Phosphatidylinositol (PI) phosphodiesterase"/>
    <property type="match status" value="1"/>
</dbReference>
<organism evidence="8 9">
    <name type="scientific">Jiangella asiatica</name>
    <dbReference type="NCBI Taxonomy" id="2530372"/>
    <lineage>
        <taxon>Bacteria</taxon>
        <taxon>Bacillati</taxon>
        <taxon>Actinomycetota</taxon>
        <taxon>Actinomycetes</taxon>
        <taxon>Jiangellales</taxon>
        <taxon>Jiangellaceae</taxon>
        <taxon>Jiangella</taxon>
    </lineage>
</organism>
<protein>
    <recommendedName>
        <fullName evidence="2">glycerophosphodiester phosphodiesterase</fullName>
        <ecNumber evidence="2">3.1.4.46</ecNumber>
    </recommendedName>
</protein>
<dbReference type="PANTHER" id="PTHR43620:SF7">
    <property type="entry name" value="GLYCEROPHOSPHODIESTER PHOSPHODIESTERASE GDPD5-RELATED"/>
    <property type="match status" value="1"/>
</dbReference>
<dbReference type="GO" id="GO:0006629">
    <property type="term" value="P:lipid metabolic process"/>
    <property type="evidence" value="ECO:0007669"/>
    <property type="project" value="InterPro"/>
</dbReference>
<evidence type="ECO:0000259" key="7">
    <source>
        <dbReference type="PROSITE" id="PS51704"/>
    </source>
</evidence>
<dbReference type="AlphaFoldDB" id="A0A4R5DN51"/>
<reference evidence="8 9" key="1">
    <citation type="submission" date="2019-03" db="EMBL/GenBank/DDBJ databases">
        <title>Draft genome sequences of novel Actinobacteria.</title>
        <authorList>
            <person name="Sahin N."/>
            <person name="Ay H."/>
            <person name="Saygin H."/>
        </authorList>
    </citation>
    <scope>NUCLEOTIDE SEQUENCE [LARGE SCALE GENOMIC DNA]</scope>
    <source>
        <strain evidence="8 9">5K138</strain>
    </source>
</reference>
<name>A0A4R5DN51_9ACTN</name>
<evidence type="ECO:0000256" key="3">
    <source>
        <dbReference type="ARBA" id="ARBA00022729"/>
    </source>
</evidence>
<comment type="caution">
    <text evidence="8">The sequence shown here is derived from an EMBL/GenBank/DDBJ whole genome shotgun (WGS) entry which is preliminary data.</text>
</comment>
<comment type="similarity">
    <text evidence="1">Belongs to the glycerophosphoryl diester phosphodiesterase family.</text>
</comment>
<evidence type="ECO:0000256" key="2">
    <source>
        <dbReference type="ARBA" id="ARBA00012247"/>
    </source>
</evidence>
<gene>
    <name evidence="8" type="ORF">E1269_00065</name>
</gene>
<keyword evidence="9" id="KW-1185">Reference proteome</keyword>
<dbReference type="PANTHER" id="PTHR43620">
    <property type="entry name" value="GLYCEROPHOSPHORYL DIESTER PHOSPHODIESTERASE"/>
    <property type="match status" value="1"/>
</dbReference>
<dbReference type="InterPro" id="IPR030395">
    <property type="entry name" value="GP_PDE_dom"/>
</dbReference>
<evidence type="ECO:0000313" key="8">
    <source>
        <dbReference type="EMBL" id="TDE15746.1"/>
    </source>
</evidence>
<dbReference type="PROSITE" id="PS51704">
    <property type="entry name" value="GP_PDE"/>
    <property type="match status" value="1"/>
</dbReference>
<dbReference type="OrthoDB" id="9758957at2"/>
<evidence type="ECO:0000313" key="9">
    <source>
        <dbReference type="Proteomes" id="UP000294739"/>
    </source>
</evidence>